<dbReference type="Gramene" id="evm.model.ctgX1.17">
    <property type="protein sequence ID" value="cds.evm.model.ctgX1.17"/>
    <property type="gene ID" value="evm.TU.ctgX1.17"/>
</dbReference>
<protein>
    <submittedName>
        <fullName evidence="1">Uncharacterized protein</fullName>
    </submittedName>
</protein>
<organism evidence="1 2">
    <name type="scientific">Cannabis sativa</name>
    <name type="common">Hemp</name>
    <name type="synonym">Marijuana</name>
    <dbReference type="NCBI Taxonomy" id="3483"/>
    <lineage>
        <taxon>Eukaryota</taxon>
        <taxon>Viridiplantae</taxon>
        <taxon>Streptophyta</taxon>
        <taxon>Embryophyta</taxon>
        <taxon>Tracheophyta</taxon>
        <taxon>Spermatophyta</taxon>
        <taxon>Magnoliopsida</taxon>
        <taxon>eudicotyledons</taxon>
        <taxon>Gunneridae</taxon>
        <taxon>Pentapetalae</taxon>
        <taxon>rosids</taxon>
        <taxon>fabids</taxon>
        <taxon>Rosales</taxon>
        <taxon>Cannabaceae</taxon>
        <taxon>Cannabis</taxon>
    </lineage>
</organism>
<dbReference type="AlphaFoldDB" id="A0A803QRC2"/>
<accession>A0A803QRC2</accession>
<keyword evidence="2" id="KW-1185">Reference proteome</keyword>
<proteinExistence type="predicted"/>
<dbReference type="EnsemblPlants" id="evm.model.ctgX1.17">
    <property type="protein sequence ID" value="cds.evm.model.ctgX1.17"/>
    <property type="gene ID" value="evm.TU.ctgX1.17"/>
</dbReference>
<dbReference type="Proteomes" id="UP000596661">
    <property type="component" value="Unassembled WGS sequence"/>
</dbReference>
<evidence type="ECO:0000313" key="1">
    <source>
        <dbReference type="EnsemblPlants" id="cds.evm.model.ctgX1.17"/>
    </source>
</evidence>
<name>A0A803QRC2_CANSA</name>
<reference evidence="1" key="1">
    <citation type="submission" date="2021-03" db="UniProtKB">
        <authorList>
            <consortium name="EnsemblPlants"/>
        </authorList>
    </citation>
    <scope>IDENTIFICATION</scope>
</reference>
<evidence type="ECO:0000313" key="2">
    <source>
        <dbReference type="Proteomes" id="UP000596661"/>
    </source>
</evidence>
<sequence length="402" mass="43490">SHVLVLFPEVPILVSGPVSKLFLGQTVNSCVEFRFQSAGPDAALGPSHVRCGVLSSSSGAQEGPKIWVLGQSLWPQSSSDPSLSKVQTTASQVPSLVPCLGLRIRVLLGPRSPRLGLDPRIGPPNLGVILGAGSLSSSQSLMSQGMFSVWTPVGCLSSARVQVLGHVQLRGLGLGPRFGPCPGSHFRSKYTQLCLGPKFQPQLEFSARVVFYFYVWVESRSGSQSDHFCSVLGLVLGCLGPDTSSQNLVCFKLWSRSSVLGVLGPSPVWVRSCLSLPPRPRLDSESVILSSYWLRSSPLLGLGPGSQFVWSRAHKVLSVVESNLDTDYEFCLKTWVQILIPISGVPDVVPFLVLSVTSSGPRFKFSLMQVGAESKVPIPDRVWIKLRSKYCFGIWVPVRSMS</sequence>